<dbReference type="AlphaFoldDB" id="A0A2I0U5Q1"/>
<keyword evidence="1" id="KW-1133">Transmembrane helix</keyword>
<accession>A0A2I0U5Q1</accession>
<name>A0A2I0U5Q1_LIMLA</name>
<reference evidence="3" key="1">
    <citation type="submission" date="2017-11" db="EMBL/GenBank/DDBJ databases">
        <authorList>
            <person name="Lima N.C."/>
            <person name="Parody-Merino A.M."/>
            <person name="Battley P.F."/>
            <person name="Fidler A.E."/>
            <person name="Prosdocimi F."/>
        </authorList>
    </citation>
    <scope>NUCLEOTIDE SEQUENCE [LARGE SCALE GENOMIC DNA]</scope>
</reference>
<reference evidence="3" key="2">
    <citation type="submission" date="2017-12" db="EMBL/GenBank/DDBJ databases">
        <title>Genome sequence of the Bar-tailed Godwit (Limosa lapponica baueri).</title>
        <authorList>
            <person name="Lima N.C.B."/>
            <person name="Parody-Merino A.M."/>
            <person name="Battley P.F."/>
            <person name="Fidler A.E."/>
            <person name="Prosdocimi F."/>
        </authorList>
    </citation>
    <scope>NUCLEOTIDE SEQUENCE [LARGE SCALE GENOMIC DNA]</scope>
</reference>
<feature type="transmembrane region" description="Helical" evidence="1">
    <location>
        <begin position="15"/>
        <end position="43"/>
    </location>
</feature>
<keyword evidence="3" id="KW-1185">Reference proteome</keyword>
<organism evidence="2 3">
    <name type="scientific">Limosa lapponica baueri</name>
    <dbReference type="NCBI Taxonomy" id="1758121"/>
    <lineage>
        <taxon>Eukaryota</taxon>
        <taxon>Metazoa</taxon>
        <taxon>Chordata</taxon>
        <taxon>Craniata</taxon>
        <taxon>Vertebrata</taxon>
        <taxon>Euteleostomi</taxon>
        <taxon>Archelosauria</taxon>
        <taxon>Archosauria</taxon>
        <taxon>Dinosauria</taxon>
        <taxon>Saurischia</taxon>
        <taxon>Theropoda</taxon>
        <taxon>Coelurosauria</taxon>
        <taxon>Aves</taxon>
        <taxon>Neognathae</taxon>
        <taxon>Neoaves</taxon>
        <taxon>Charadriiformes</taxon>
        <taxon>Scolopacidae</taxon>
        <taxon>Limosa</taxon>
    </lineage>
</organism>
<dbReference type="EMBL" id="KZ506131">
    <property type="protein sequence ID" value="PKU41349.1"/>
    <property type="molecule type" value="Genomic_DNA"/>
</dbReference>
<evidence type="ECO:0000313" key="2">
    <source>
        <dbReference type="EMBL" id="PKU41349.1"/>
    </source>
</evidence>
<evidence type="ECO:0000256" key="1">
    <source>
        <dbReference type="SAM" id="Phobius"/>
    </source>
</evidence>
<protein>
    <submittedName>
        <fullName evidence="2">Uncharacterized protein</fullName>
    </submittedName>
</protein>
<proteinExistence type="predicted"/>
<gene>
    <name evidence="2" type="ORF">llap_8349</name>
</gene>
<keyword evidence="1" id="KW-0812">Transmembrane</keyword>
<dbReference type="Proteomes" id="UP000233556">
    <property type="component" value="Unassembled WGS sequence"/>
</dbReference>
<evidence type="ECO:0000313" key="3">
    <source>
        <dbReference type="Proteomes" id="UP000233556"/>
    </source>
</evidence>
<keyword evidence="1" id="KW-0472">Membrane</keyword>
<sequence>MPVAGGSASPGDVLAVLALNMTVAVLSVWILPTGSIVSLMLLLHGTRPGVGRPLLEAASPLDKSSKNMLKHLKRKLVWTRPSPSLGLVGIEAG</sequence>